<reference evidence="1 2" key="1">
    <citation type="journal article" date="2013" name="ISME J.">
        <title>By their genes ye shall know them: genomic signatures of predatory bacteria.</title>
        <authorList>
            <person name="Pasternak Z."/>
            <person name="Pietrokovski S."/>
            <person name="Rotem O."/>
            <person name="Gophna U."/>
            <person name="Lurie-Weinberger M.N."/>
            <person name="Jurkevitch E."/>
        </authorList>
    </citation>
    <scope>NUCLEOTIDE SEQUENCE [LARGE SCALE GENOMIC DNA]</scope>
    <source>
        <strain evidence="1">EPB</strain>
    </source>
</reference>
<dbReference type="Proteomes" id="UP000011932">
    <property type="component" value="Chromosome"/>
</dbReference>
<dbReference type="STRING" id="349215.A11S_265"/>
<evidence type="ECO:0000313" key="2">
    <source>
        <dbReference type="Proteomes" id="UP000011932"/>
    </source>
</evidence>
<protein>
    <recommendedName>
        <fullName evidence="3">Phytanoyl-CoA dioxygenase</fullName>
    </recommendedName>
</protein>
<organism evidence="1 2">
    <name type="scientific">Micavibrio aeruginosavorus EPB</name>
    <dbReference type="NCBI Taxonomy" id="349215"/>
    <lineage>
        <taxon>Bacteria</taxon>
        <taxon>Pseudomonadati</taxon>
        <taxon>Bdellovibrionota</taxon>
        <taxon>Bdellovibrionia</taxon>
        <taxon>Bdellovibrionales</taxon>
        <taxon>Pseudobdellovibrionaceae</taxon>
        <taxon>Micavibrio</taxon>
    </lineage>
</organism>
<dbReference type="OrthoDB" id="9819581at2"/>
<sequence>MKQISLDQHPDFIAVFDGRTDLAAAMKAARDALLDPAYQAVVIVRESETADQSADRAATLLKTISPNRDELGRLPDGRFAVLRAREGTQDVYARDDFNRVAGHDVTDLLNAMNGLFHTDPAMYVRAADGDNANAHLDSGYEFMNAALVKDAPLPGGVTLTMALRGGGTIVREVSRDELTRALGSNGQMVWRQTAGMHDDDDMGVGGAAIPKHLGWQAKAGDVCLMRGGDWPETHLPTLHASPIRARQGDPKERVVCLAFL</sequence>
<dbReference type="KEGG" id="man:A11S_265"/>
<dbReference type="AlphaFoldDB" id="M4VGD3"/>
<dbReference type="RefSeq" id="WP_015466662.1">
    <property type="nucleotide sequence ID" value="NC_020812.1"/>
</dbReference>
<evidence type="ECO:0008006" key="3">
    <source>
        <dbReference type="Google" id="ProtNLM"/>
    </source>
</evidence>
<name>M4VGD3_9BACT</name>
<gene>
    <name evidence="1" type="ORF">A11S_265</name>
</gene>
<dbReference type="EMBL" id="CP003538">
    <property type="protein sequence ID" value="AGH97101.1"/>
    <property type="molecule type" value="Genomic_DNA"/>
</dbReference>
<accession>M4VGD3</accession>
<dbReference type="HOGENOM" id="CLU_1072875_0_0_5"/>
<evidence type="ECO:0000313" key="1">
    <source>
        <dbReference type="EMBL" id="AGH97101.1"/>
    </source>
</evidence>
<proteinExistence type="predicted"/>